<evidence type="ECO:0000259" key="12">
    <source>
        <dbReference type="Pfam" id="PF21654"/>
    </source>
</evidence>
<keyword evidence="5" id="KW-0067">ATP-binding</keyword>
<dbReference type="GO" id="GO:0009117">
    <property type="term" value="P:nucleotide metabolic process"/>
    <property type="evidence" value="ECO:0007669"/>
    <property type="project" value="UniProtKB-KW"/>
</dbReference>
<keyword evidence="4" id="KW-0547">Nucleotide-binding</keyword>
<keyword evidence="3" id="KW-0479">Metal-binding</keyword>
<dbReference type="AlphaFoldDB" id="A0A9D7E2Y3"/>
<evidence type="ECO:0000259" key="13">
    <source>
        <dbReference type="Pfam" id="PF21713"/>
    </source>
</evidence>
<dbReference type="GO" id="GO:0005525">
    <property type="term" value="F:GTP binding"/>
    <property type="evidence" value="ECO:0007669"/>
    <property type="project" value="UniProtKB-KW"/>
</dbReference>
<evidence type="ECO:0000313" key="14">
    <source>
        <dbReference type="EMBL" id="MBK6973129.1"/>
    </source>
</evidence>
<evidence type="ECO:0000256" key="7">
    <source>
        <dbReference type="ARBA" id="ARBA00023080"/>
    </source>
</evidence>
<proteinExistence type="predicted"/>
<evidence type="ECO:0000256" key="6">
    <source>
        <dbReference type="ARBA" id="ARBA00022842"/>
    </source>
</evidence>
<feature type="domain" description="Cyclic GMP-AMP synthase C-terminal" evidence="13">
    <location>
        <begin position="231"/>
        <end position="357"/>
    </location>
</feature>
<dbReference type="GO" id="GO:0051607">
    <property type="term" value="P:defense response to virus"/>
    <property type="evidence" value="ECO:0007669"/>
    <property type="project" value="UniProtKB-KW"/>
</dbReference>
<feature type="domain" description="Cyclic GMP-AMP synthase DncV-like nucleotidyltransferase" evidence="12">
    <location>
        <begin position="61"/>
        <end position="153"/>
    </location>
</feature>
<dbReference type="Pfam" id="PF21654">
    <property type="entry name" value="DncV-like_NTFase"/>
    <property type="match status" value="1"/>
</dbReference>
<keyword evidence="2" id="KW-0548">Nucleotidyltransferase</keyword>
<dbReference type="Pfam" id="PF21713">
    <property type="entry name" value="DncV_C"/>
    <property type="match status" value="1"/>
</dbReference>
<dbReference type="GO" id="GO:0046872">
    <property type="term" value="F:metal ion binding"/>
    <property type="evidence" value="ECO:0007669"/>
    <property type="project" value="UniProtKB-KW"/>
</dbReference>
<accession>A0A9D7E2Y3</accession>
<evidence type="ECO:0000256" key="11">
    <source>
        <dbReference type="ARBA" id="ARBA00048304"/>
    </source>
</evidence>
<evidence type="ECO:0000256" key="2">
    <source>
        <dbReference type="ARBA" id="ARBA00022695"/>
    </source>
</evidence>
<reference evidence="14" key="1">
    <citation type="submission" date="2020-10" db="EMBL/GenBank/DDBJ databases">
        <title>Connecting structure to function with the recovery of over 1000 high-quality activated sludge metagenome-assembled genomes encoding full-length rRNA genes using long-read sequencing.</title>
        <authorList>
            <person name="Singleton C.M."/>
            <person name="Petriglieri F."/>
            <person name="Kristensen J.M."/>
            <person name="Kirkegaard R.H."/>
            <person name="Michaelsen T.Y."/>
            <person name="Andersen M.H."/>
            <person name="Karst S.M."/>
            <person name="Dueholm M.S."/>
            <person name="Nielsen P.H."/>
            <person name="Albertsen M."/>
        </authorList>
    </citation>
    <scope>NUCLEOTIDE SEQUENCE</scope>
    <source>
        <strain evidence="14">Bjer_18-Q3-R1-45_BAT3C.347</strain>
    </source>
</reference>
<evidence type="ECO:0000256" key="8">
    <source>
        <dbReference type="ARBA" id="ARBA00023118"/>
    </source>
</evidence>
<protein>
    <recommendedName>
        <fullName evidence="10">Cyclic GMP-AMP synthase</fullName>
    </recommendedName>
</protein>
<evidence type="ECO:0000256" key="3">
    <source>
        <dbReference type="ARBA" id="ARBA00022723"/>
    </source>
</evidence>
<organism evidence="14 15">
    <name type="scientific">Candidatus Methylophosphatis roskildensis</name>
    <dbReference type="NCBI Taxonomy" id="2899263"/>
    <lineage>
        <taxon>Bacteria</taxon>
        <taxon>Pseudomonadati</taxon>
        <taxon>Pseudomonadota</taxon>
        <taxon>Betaproteobacteria</taxon>
        <taxon>Nitrosomonadales</taxon>
        <taxon>Sterolibacteriaceae</taxon>
        <taxon>Candidatus Methylophosphatis</taxon>
    </lineage>
</organism>
<dbReference type="NCBIfam" id="NF041078">
    <property type="entry name" value="cGAS"/>
    <property type="match status" value="1"/>
</dbReference>
<keyword evidence="6" id="KW-0460">Magnesium</keyword>
<evidence type="ECO:0000256" key="4">
    <source>
        <dbReference type="ARBA" id="ARBA00022741"/>
    </source>
</evidence>
<evidence type="ECO:0000256" key="5">
    <source>
        <dbReference type="ARBA" id="ARBA00022840"/>
    </source>
</evidence>
<dbReference type="GO" id="GO:0140701">
    <property type="term" value="F:3',3'-cyclic GMP-AMP synthase activity"/>
    <property type="evidence" value="ECO:0007669"/>
    <property type="project" value="InterPro"/>
</dbReference>
<keyword evidence="7" id="KW-0546">Nucleotide metabolism</keyword>
<dbReference type="InterPro" id="IPR047805">
    <property type="entry name" value="GAMP_synthase"/>
</dbReference>
<dbReference type="Proteomes" id="UP000807785">
    <property type="component" value="Unassembled WGS sequence"/>
</dbReference>
<evidence type="ECO:0000256" key="9">
    <source>
        <dbReference type="ARBA" id="ARBA00023134"/>
    </source>
</evidence>
<sequence>MLKLNRLLFATAEEVFIDSIEPTKNQRDVLFTAKNEIRDHLRPRIREATIKVLGMDKAVTPRFRTQGSWSYKTCVQPAWHPPQEMDWDFGVYLPVSIWEDSGPPHVMAKLYFQLVEGLLRDLCKEKGWQLYGGKDTCIRVQINAWAHIDIPLYAAPEEQFVQIVEKGAFDAARTLDAREALVANFAEEDFTQQQWEDMVDIMMATRAGEWKPSDPEEVSRWFLDRVEEHTEQLRRVCRYLKAWRDLQWKDGDGPTSVCIMIAVGQTFEPQRGRDDLALEKAARTLATALKGDVREPGIAEGLEDFNKRLDEAGRQVASVRAETLASQMQSARLKASHFAGDAIDILRMQLGGRVPYRTDLVEPDGGEDAVRVIGADRVSRPVVKSTSAG</sequence>
<evidence type="ECO:0000256" key="1">
    <source>
        <dbReference type="ARBA" id="ARBA00022679"/>
    </source>
</evidence>
<dbReference type="InterPro" id="IPR048445">
    <property type="entry name" value="DncV-like_NTFase"/>
</dbReference>
<comment type="catalytic activity">
    <reaction evidence="11">
        <text>GTP + ATP = 3',3'-cGAMP + 2 diphosphate</text>
        <dbReference type="Rhea" id="RHEA:35647"/>
        <dbReference type="ChEBI" id="CHEBI:30616"/>
        <dbReference type="ChEBI" id="CHEBI:33019"/>
        <dbReference type="ChEBI" id="CHEBI:37565"/>
        <dbReference type="ChEBI" id="CHEBI:71501"/>
    </reaction>
    <physiologicalReaction direction="left-to-right" evidence="11">
        <dbReference type="Rhea" id="RHEA:35648"/>
    </physiologicalReaction>
</comment>
<evidence type="ECO:0000313" key="15">
    <source>
        <dbReference type="Proteomes" id="UP000807785"/>
    </source>
</evidence>
<name>A0A9D7E2Y3_9PROT</name>
<keyword evidence="1" id="KW-0808">Transferase</keyword>
<dbReference type="GO" id="GO:0005524">
    <property type="term" value="F:ATP binding"/>
    <property type="evidence" value="ECO:0007669"/>
    <property type="project" value="UniProtKB-KW"/>
</dbReference>
<keyword evidence="8" id="KW-0051">Antiviral defense</keyword>
<comment type="caution">
    <text evidence="14">The sequence shown here is derived from an EMBL/GenBank/DDBJ whole genome shotgun (WGS) entry which is preliminary data.</text>
</comment>
<dbReference type="EMBL" id="JADJEV010000003">
    <property type="protein sequence ID" value="MBK6973129.1"/>
    <property type="molecule type" value="Genomic_DNA"/>
</dbReference>
<gene>
    <name evidence="14" type="ORF">IPH26_09350</name>
</gene>
<dbReference type="InterPro" id="IPR048446">
    <property type="entry name" value="DncV_C"/>
</dbReference>
<keyword evidence="9" id="KW-0342">GTP-binding</keyword>
<evidence type="ECO:0000256" key="10">
    <source>
        <dbReference type="ARBA" id="ARBA00044145"/>
    </source>
</evidence>